<dbReference type="EMBL" id="VOQQ01000001">
    <property type="protein sequence ID" value="TXC63747.1"/>
    <property type="molecule type" value="Genomic_DNA"/>
</dbReference>
<organism evidence="2 3">
    <name type="scientific">Allosphingosinicella ginsenosidimutans</name>
    <dbReference type="NCBI Taxonomy" id="1176539"/>
    <lineage>
        <taxon>Bacteria</taxon>
        <taxon>Pseudomonadati</taxon>
        <taxon>Pseudomonadota</taxon>
        <taxon>Alphaproteobacteria</taxon>
        <taxon>Sphingomonadales</taxon>
        <taxon>Sphingomonadaceae</taxon>
        <taxon>Allosphingosinicella</taxon>
    </lineage>
</organism>
<evidence type="ECO:0000313" key="2">
    <source>
        <dbReference type="EMBL" id="TXC63747.1"/>
    </source>
</evidence>
<feature type="transmembrane region" description="Helical" evidence="1">
    <location>
        <begin position="52"/>
        <end position="70"/>
    </location>
</feature>
<dbReference type="OrthoDB" id="7572314at2"/>
<protein>
    <submittedName>
        <fullName evidence="2">Uncharacterized protein</fullName>
    </submittedName>
</protein>
<evidence type="ECO:0000256" key="1">
    <source>
        <dbReference type="SAM" id="Phobius"/>
    </source>
</evidence>
<keyword evidence="1" id="KW-1133">Transmembrane helix</keyword>
<gene>
    <name evidence="2" type="ORF">FRZ32_08780</name>
</gene>
<keyword evidence="3" id="KW-1185">Reference proteome</keyword>
<feature type="transmembrane region" description="Helical" evidence="1">
    <location>
        <begin position="21"/>
        <end position="40"/>
    </location>
</feature>
<accession>A0A5C6TTS9</accession>
<keyword evidence="1" id="KW-0472">Membrane</keyword>
<proteinExistence type="predicted"/>
<dbReference type="AlphaFoldDB" id="A0A5C6TTS9"/>
<sequence length="86" mass="9447">MRPDLADPAQRAAYRAELRRVAIGWRLLGFVLVAASAGWLLASDPASPQRRYAWIGMAAGWAVLIGVVIYRARYHKARMAEASPPA</sequence>
<evidence type="ECO:0000313" key="3">
    <source>
        <dbReference type="Proteomes" id="UP000321249"/>
    </source>
</evidence>
<name>A0A5C6TTS9_9SPHN</name>
<keyword evidence="1" id="KW-0812">Transmembrane</keyword>
<dbReference type="RefSeq" id="WP_147043153.1">
    <property type="nucleotide sequence ID" value="NZ_BAABIR010000004.1"/>
</dbReference>
<dbReference type="Proteomes" id="UP000321249">
    <property type="component" value="Unassembled WGS sequence"/>
</dbReference>
<comment type="caution">
    <text evidence="2">The sequence shown here is derived from an EMBL/GenBank/DDBJ whole genome shotgun (WGS) entry which is preliminary data.</text>
</comment>
<reference evidence="2 3" key="1">
    <citation type="journal article" date="2015" name="J. Microbiol.">
        <title>Sphingosinicella ginsenosidimutans sp. nov., with ginsenoside converting activity.</title>
        <authorList>
            <person name="Kim J.K."/>
            <person name="Kang M.S."/>
            <person name="Park S.C."/>
            <person name="Kim K.M."/>
            <person name="Choi K."/>
            <person name="Yoon M.H."/>
            <person name="Im W.T."/>
        </authorList>
    </citation>
    <scope>NUCLEOTIDE SEQUENCE [LARGE SCALE GENOMIC DNA]</scope>
    <source>
        <strain evidence="2 3">BS-11</strain>
    </source>
</reference>